<organism evidence="1">
    <name type="scientific">marine sediment metagenome</name>
    <dbReference type="NCBI Taxonomy" id="412755"/>
    <lineage>
        <taxon>unclassified sequences</taxon>
        <taxon>metagenomes</taxon>
        <taxon>ecological metagenomes</taxon>
    </lineage>
</organism>
<proteinExistence type="predicted"/>
<gene>
    <name evidence="1" type="ORF">LCGC14_1767410</name>
</gene>
<sequence>MREEVTKLVFSADKANKVRIMKEILPNKNPGYWKHTEKCPHCYGRGRVAKDGYGLEPDVYKDVYEEEKAIEEAQSIIDGK</sequence>
<comment type="caution">
    <text evidence="1">The sequence shown here is derived from an EMBL/GenBank/DDBJ whole genome shotgun (WGS) entry which is preliminary data.</text>
</comment>
<protein>
    <submittedName>
        <fullName evidence="1">Uncharacterized protein</fullName>
    </submittedName>
</protein>
<name>A0A0F9JE32_9ZZZZ</name>
<dbReference type="EMBL" id="LAZR01016525">
    <property type="protein sequence ID" value="KKM04126.1"/>
    <property type="molecule type" value="Genomic_DNA"/>
</dbReference>
<evidence type="ECO:0000313" key="1">
    <source>
        <dbReference type="EMBL" id="KKM04126.1"/>
    </source>
</evidence>
<accession>A0A0F9JE32</accession>
<dbReference type="AlphaFoldDB" id="A0A0F9JE32"/>
<reference evidence="1" key="1">
    <citation type="journal article" date="2015" name="Nature">
        <title>Complex archaea that bridge the gap between prokaryotes and eukaryotes.</title>
        <authorList>
            <person name="Spang A."/>
            <person name="Saw J.H."/>
            <person name="Jorgensen S.L."/>
            <person name="Zaremba-Niedzwiedzka K."/>
            <person name="Martijn J."/>
            <person name="Lind A.E."/>
            <person name="van Eijk R."/>
            <person name="Schleper C."/>
            <person name="Guy L."/>
            <person name="Ettema T.J."/>
        </authorList>
    </citation>
    <scope>NUCLEOTIDE SEQUENCE</scope>
</reference>